<dbReference type="SMART" id="SM00729">
    <property type="entry name" value="Elp3"/>
    <property type="match status" value="1"/>
</dbReference>
<dbReference type="Pfam" id="PF04055">
    <property type="entry name" value="Radical_SAM"/>
    <property type="match status" value="1"/>
</dbReference>
<proteinExistence type="predicted"/>
<dbReference type="PANTHER" id="PTHR13932">
    <property type="entry name" value="COPROPORPHYRINIGEN III OXIDASE"/>
    <property type="match status" value="1"/>
</dbReference>
<evidence type="ECO:0000313" key="4">
    <source>
        <dbReference type="Proteomes" id="UP000226106"/>
    </source>
</evidence>
<dbReference type="RefSeq" id="WP_098640966.1">
    <property type="nucleotide sequence ID" value="NZ_NVCO01000085.1"/>
</dbReference>
<dbReference type="Gene3D" id="3.80.30.20">
    <property type="entry name" value="tm_1862 like domain"/>
    <property type="match status" value="1"/>
</dbReference>
<dbReference type="PANTHER" id="PTHR13932:SF5">
    <property type="entry name" value="RADICAL S-ADENOSYL METHIONINE DOMAIN-CONTAINING PROTEIN 1, MITOCHONDRIAL"/>
    <property type="match status" value="1"/>
</dbReference>
<accession>A0A9X7FU15</accession>
<evidence type="ECO:0000256" key="1">
    <source>
        <dbReference type="ARBA" id="ARBA00017228"/>
    </source>
</evidence>
<dbReference type="SUPFAM" id="SSF102114">
    <property type="entry name" value="Radical SAM enzymes"/>
    <property type="match status" value="1"/>
</dbReference>
<dbReference type="InterPro" id="IPR058240">
    <property type="entry name" value="rSAM_sf"/>
</dbReference>
<gene>
    <name evidence="3" type="ORF">COK72_24075</name>
</gene>
<sequence length="467" mass="53710">MIANITKINQDAVIRDAIELTKTAFTKLPDNYFDKKDASTHLFNNIMRLSEGRDPQPIEDQDYIKNVIRTELERNQTVGLYAGVPWCEKICKFCNFAYSISTDDSVHKTYIDNLISELEIVKSIGMNDKKVNSFYFGGGTPTILSEELLDYYLNSAIKSVSLSEKASITCEGAVSTITENKLDIMLKNNVTRFSMGIQMLEDKLRKEANLLKTGDEVLDIVRLTNHKFDMVNLDLIYGYPNQSLESWFDTVLRVAEIGLPSITLYRLEVRERTANKQIYKRSSEIFKDEMHCRIQYFIGKLILEEFGYVESPLGWWIKREKINTTISWEKHMQGWTNITPYIGVGQGAFSLSGAFHYENEKNLKKWEESISEGNLPLSFFKQFSESDRFIFSLIRSLRTAPGVKLSLLEEKMEAFNLTDKFLEVAERNVRNGLFDKKGDEYLLTDSGKALIHWLIDEFVITMGGIEC</sequence>
<dbReference type="InterPro" id="IPR007197">
    <property type="entry name" value="rSAM"/>
</dbReference>
<evidence type="ECO:0000313" key="3">
    <source>
        <dbReference type="EMBL" id="PFT39269.1"/>
    </source>
</evidence>
<dbReference type="GO" id="GO:0006779">
    <property type="term" value="P:porphyrin-containing compound biosynthetic process"/>
    <property type="evidence" value="ECO:0007669"/>
    <property type="project" value="TreeGrafter"/>
</dbReference>
<organism evidence="3 4">
    <name type="scientific">Bacillus thuringiensis</name>
    <dbReference type="NCBI Taxonomy" id="1428"/>
    <lineage>
        <taxon>Bacteria</taxon>
        <taxon>Bacillati</taxon>
        <taxon>Bacillota</taxon>
        <taxon>Bacilli</taxon>
        <taxon>Bacillales</taxon>
        <taxon>Bacillaceae</taxon>
        <taxon>Bacillus</taxon>
        <taxon>Bacillus cereus group</taxon>
    </lineage>
</organism>
<dbReference type="SFLD" id="SFLDS00029">
    <property type="entry name" value="Radical_SAM"/>
    <property type="match status" value="1"/>
</dbReference>
<dbReference type="EMBL" id="NVCO01000085">
    <property type="protein sequence ID" value="PFT39269.1"/>
    <property type="molecule type" value="Genomic_DNA"/>
</dbReference>
<dbReference type="SFLD" id="SFLDG01065">
    <property type="entry name" value="anaerobic_coproporphyrinogen-I"/>
    <property type="match status" value="1"/>
</dbReference>
<comment type="caution">
    <text evidence="3">The sequence shown here is derived from an EMBL/GenBank/DDBJ whole genome shotgun (WGS) entry which is preliminary data.</text>
</comment>
<dbReference type="PROSITE" id="PS51918">
    <property type="entry name" value="RADICAL_SAM"/>
    <property type="match status" value="1"/>
</dbReference>
<dbReference type="InterPro" id="IPR023404">
    <property type="entry name" value="rSAM_horseshoe"/>
</dbReference>
<dbReference type="InterPro" id="IPR006638">
    <property type="entry name" value="Elp3/MiaA/NifB-like_rSAM"/>
</dbReference>
<feature type="domain" description="Radical SAM core" evidence="2">
    <location>
        <begin position="72"/>
        <end position="301"/>
    </location>
</feature>
<evidence type="ECO:0000259" key="2">
    <source>
        <dbReference type="PROSITE" id="PS51918"/>
    </source>
</evidence>
<dbReference type="GO" id="GO:0051539">
    <property type="term" value="F:4 iron, 4 sulfur cluster binding"/>
    <property type="evidence" value="ECO:0007669"/>
    <property type="project" value="TreeGrafter"/>
</dbReference>
<dbReference type="GO" id="GO:0005737">
    <property type="term" value="C:cytoplasm"/>
    <property type="evidence" value="ECO:0007669"/>
    <property type="project" value="TreeGrafter"/>
</dbReference>
<dbReference type="AlphaFoldDB" id="A0A9X7FU15"/>
<reference evidence="3 4" key="1">
    <citation type="submission" date="2017-09" db="EMBL/GenBank/DDBJ databases">
        <title>Large-scale bioinformatics analysis of Bacillus genomes uncovers conserved roles of natural products in bacterial physiology.</title>
        <authorList>
            <consortium name="Agbiome Team Llc"/>
            <person name="Bleich R.M."/>
            <person name="Grubbs K.J."/>
            <person name="Santa Maria K.C."/>
            <person name="Allen S.E."/>
            <person name="Farag S."/>
            <person name="Shank E.A."/>
            <person name="Bowers A."/>
        </authorList>
    </citation>
    <scope>NUCLEOTIDE SEQUENCE [LARGE SCALE GENOMIC DNA]</scope>
    <source>
        <strain evidence="3 4">AFS065400</strain>
    </source>
</reference>
<dbReference type="InterPro" id="IPR034505">
    <property type="entry name" value="Coproporphyrinogen-III_oxidase"/>
</dbReference>
<name>A0A9X7FU15_BACTU</name>
<dbReference type="GO" id="GO:0003824">
    <property type="term" value="F:catalytic activity"/>
    <property type="evidence" value="ECO:0007669"/>
    <property type="project" value="InterPro"/>
</dbReference>
<dbReference type="Proteomes" id="UP000226106">
    <property type="component" value="Unassembled WGS sequence"/>
</dbReference>
<dbReference type="CDD" id="cd01335">
    <property type="entry name" value="Radical_SAM"/>
    <property type="match status" value="1"/>
</dbReference>
<protein>
    <recommendedName>
        <fullName evidence="1">Heme chaperone HemW</fullName>
    </recommendedName>
</protein>